<dbReference type="Pfam" id="PF00144">
    <property type="entry name" value="Beta-lactamase"/>
    <property type="match status" value="1"/>
</dbReference>
<organism evidence="5 6">
    <name type="scientific">Penicillium cosmopolitanum</name>
    <dbReference type="NCBI Taxonomy" id="1131564"/>
    <lineage>
        <taxon>Eukaryota</taxon>
        <taxon>Fungi</taxon>
        <taxon>Dikarya</taxon>
        <taxon>Ascomycota</taxon>
        <taxon>Pezizomycotina</taxon>
        <taxon>Eurotiomycetes</taxon>
        <taxon>Eurotiomycetidae</taxon>
        <taxon>Eurotiales</taxon>
        <taxon>Aspergillaceae</taxon>
        <taxon>Penicillium</taxon>
    </lineage>
</organism>
<sequence length="528" mass="57863">MRLQASIPIIEEIRSITGNAGLSIGVLHKGEVIFRENLGYRDVENKVAPDSDTIFPIASLTKALVAAAFAELVDDGKLTWETKLSDLVPEYKSLTDDIKLPQLVTEANIVDLLAHRLGLTAGNNFWSQKQQIVLADKTETARILGSLQPVAEFRSKMVYSNWGYGLAGEILEDISNQGLGTCLKTKLFEPLNMARTKLGHLDDSNSAKSYMALGDATPFLVPPTAYVEGTARAGAGACKSTVNDLLVLYNSWMGAAAEQQESGNTFSPESPIRRASELWTSHASMTNDTSYGLGWVLTELPGQGGLVGVNGYEADSMPIIAKGTTKQRMVYHQGSVCGALSAVYLLPDTRTAVIVLGNSFDLCDTPDWASQVLLEAILAPTEPNDYIELARKTSANALSHHEPTATQLREEKESGTTPKSLDQYEGRYYNKIGNFFLDISIDGEGLRMAPQGYDAASYSLHHYHNDVFAWDCNRDAESKEALYPQFAIGFHRVRFEADESGNVVQFNWQIDKAIAEGETFFKKAEPKL</sequence>
<name>A0A9W9W1I5_9EURO</name>
<reference evidence="5" key="1">
    <citation type="submission" date="2022-12" db="EMBL/GenBank/DDBJ databases">
        <authorList>
            <person name="Petersen C."/>
        </authorList>
    </citation>
    <scope>NUCLEOTIDE SEQUENCE</scope>
    <source>
        <strain evidence="5">IBT 29677</strain>
    </source>
</reference>
<evidence type="ECO:0000256" key="1">
    <source>
        <dbReference type="ARBA" id="ARBA00038215"/>
    </source>
</evidence>
<dbReference type="EMBL" id="JAPZBU010000006">
    <property type="protein sequence ID" value="KAJ5396787.1"/>
    <property type="molecule type" value="Genomic_DNA"/>
</dbReference>
<proteinExistence type="inferred from homology"/>
<feature type="domain" description="Beta-lactamase-related" evidence="3">
    <location>
        <begin position="18"/>
        <end position="361"/>
    </location>
</feature>
<dbReference type="OrthoDB" id="5946976at2759"/>
<evidence type="ECO:0000259" key="4">
    <source>
        <dbReference type="Pfam" id="PF11954"/>
    </source>
</evidence>
<dbReference type="Proteomes" id="UP001147747">
    <property type="component" value="Unassembled WGS sequence"/>
</dbReference>
<evidence type="ECO:0000259" key="3">
    <source>
        <dbReference type="Pfam" id="PF00144"/>
    </source>
</evidence>
<dbReference type="PANTHER" id="PTHR46825:SF14">
    <property type="entry name" value="BETA-LACTAMASE-RELATED DOMAIN-CONTAINING PROTEIN"/>
    <property type="match status" value="1"/>
</dbReference>
<dbReference type="Gene3D" id="3.40.710.10">
    <property type="entry name" value="DD-peptidase/beta-lactamase superfamily"/>
    <property type="match status" value="1"/>
</dbReference>
<gene>
    <name evidence="5" type="ORF">N7509_004900</name>
</gene>
<comment type="caution">
    <text evidence="5">The sequence shown here is derived from an EMBL/GenBank/DDBJ whole genome shotgun (WGS) entry which is preliminary data.</text>
</comment>
<comment type="similarity">
    <text evidence="1">Belongs to the peptidase S12 family.</text>
</comment>
<feature type="compositionally biased region" description="Basic and acidic residues" evidence="2">
    <location>
        <begin position="399"/>
        <end position="414"/>
    </location>
</feature>
<dbReference type="Gene3D" id="2.40.128.600">
    <property type="match status" value="1"/>
</dbReference>
<dbReference type="InterPro" id="IPR050491">
    <property type="entry name" value="AmpC-like"/>
</dbReference>
<protein>
    <submittedName>
        <fullName evidence="5">D-aminoacylase</fullName>
    </submittedName>
</protein>
<dbReference type="InterPro" id="IPR001466">
    <property type="entry name" value="Beta-lactam-related"/>
</dbReference>
<accession>A0A9W9W1I5</accession>
<dbReference type="InterPro" id="IPR012338">
    <property type="entry name" value="Beta-lactam/transpept-like"/>
</dbReference>
<dbReference type="InterPro" id="IPR021860">
    <property type="entry name" value="Peptidase_S12_Pab87-rel_C"/>
</dbReference>
<dbReference type="AlphaFoldDB" id="A0A9W9W1I5"/>
<keyword evidence="6" id="KW-1185">Reference proteome</keyword>
<evidence type="ECO:0000313" key="6">
    <source>
        <dbReference type="Proteomes" id="UP001147747"/>
    </source>
</evidence>
<dbReference type="SUPFAM" id="SSF56601">
    <property type="entry name" value="beta-lactamase/transpeptidase-like"/>
    <property type="match status" value="1"/>
</dbReference>
<feature type="domain" description="Peptidase S12 Pab87-related C-terminal" evidence="4">
    <location>
        <begin position="412"/>
        <end position="521"/>
    </location>
</feature>
<evidence type="ECO:0000256" key="2">
    <source>
        <dbReference type="SAM" id="MobiDB-lite"/>
    </source>
</evidence>
<dbReference type="PANTHER" id="PTHR46825">
    <property type="entry name" value="D-ALANYL-D-ALANINE-CARBOXYPEPTIDASE/ENDOPEPTIDASE AMPH"/>
    <property type="match status" value="1"/>
</dbReference>
<dbReference type="Pfam" id="PF11954">
    <property type="entry name" value="DUF3471"/>
    <property type="match status" value="1"/>
</dbReference>
<reference evidence="5" key="2">
    <citation type="journal article" date="2023" name="IMA Fungus">
        <title>Comparative genomic study of the Penicillium genus elucidates a diverse pangenome and 15 lateral gene transfer events.</title>
        <authorList>
            <person name="Petersen C."/>
            <person name="Sorensen T."/>
            <person name="Nielsen M.R."/>
            <person name="Sondergaard T.E."/>
            <person name="Sorensen J.L."/>
            <person name="Fitzpatrick D.A."/>
            <person name="Frisvad J.C."/>
            <person name="Nielsen K.L."/>
        </authorList>
    </citation>
    <scope>NUCLEOTIDE SEQUENCE</scope>
    <source>
        <strain evidence="5">IBT 29677</strain>
    </source>
</reference>
<dbReference type="GeneID" id="81368517"/>
<feature type="region of interest" description="Disordered" evidence="2">
    <location>
        <begin position="397"/>
        <end position="420"/>
    </location>
</feature>
<evidence type="ECO:0000313" key="5">
    <source>
        <dbReference type="EMBL" id="KAJ5396787.1"/>
    </source>
</evidence>
<dbReference type="RefSeq" id="XP_056488839.1">
    <property type="nucleotide sequence ID" value="XM_056629537.1"/>
</dbReference>